<accession>A0ABY7YMC9</accession>
<dbReference type="PANTHER" id="PTHR43377:SF1">
    <property type="entry name" value="BILIVERDIN REDUCTASE A"/>
    <property type="match status" value="1"/>
</dbReference>
<sequence>MSDLPLRVGLVGLGKMGQNHLRVLSMLRGVELAFLADSDLSLAERLGASYGIPALEDLSQATGPADAIIICTPTVTHANFVRLSSTTVRNIFVEKPLAGTLAEAEEIAAFSAENGLNIQVGFIERFNPAVQEAQVDSGSRGTSGQHRLHTH</sequence>
<dbReference type="InterPro" id="IPR000683">
    <property type="entry name" value="Gfo/Idh/MocA-like_OxRdtase_N"/>
</dbReference>
<dbReference type="PANTHER" id="PTHR43377">
    <property type="entry name" value="BILIVERDIN REDUCTASE A"/>
    <property type="match status" value="1"/>
</dbReference>
<organism evidence="2 3">
    <name type="scientific">Devosia algicola</name>
    <dbReference type="NCBI Taxonomy" id="3026418"/>
    <lineage>
        <taxon>Bacteria</taxon>
        <taxon>Pseudomonadati</taxon>
        <taxon>Pseudomonadota</taxon>
        <taxon>Alphaproteobacteria</taxon>
        <taxon>Hyphomicrobiales</taxon>
        <taxon>Devosiaceae</taxon>
        <taxon>Devosia</taxon>
    </lineage>
</organism>
<dbReference type="SUPFAM" id="SSF51735">
    <property type="entry name" value="NAD(P)-binding Rossmann-fold domains"/>
    <property type="match status" value="1"/>
</dbReference>
<dbReference type="InterPro" id="IPR051450">
    <property type="entry name" value="Gfo/Idh/MocA_Oxidoreductases"/>
</dbReference>
<keyword evidence="3" id="KW-1185">Reference proteome</keyword>
<evidence type="ECO:0000259" key="1">
    <source>
        <dbReference type="Pfam" id="PF01408"/>
    </source>
</evidence>
<dbReference type="Pfam" id="PF01408">
    <property type="entry name" value="GFO_IDH_MocA"/>
    <property type="match status" value="1"/>
</dbReference>
<dbReference type="Gene3D" id="3.40.50.720">
    <property type="entry name" value="NAD(P)-binding Rossmann-like Domain"/>
    <property type="match status" value="1"/>
</dbReference>
<feature type="domain" description="Gfo/Idh/MocA-like oxidoreductase N-terminal" evidence="1">
    <location>
        <begin position="6"/>
        <end position="122"/>
    </location>
</feature>
<gene>
    <name evidence="2" type="ORF">PSQ19_17200</name>
</gene>
<dbReference type="EMBL" id="CP118246">
    <property type="protein sequence ID" value="WDR02338.1"/>
    <property type="molecule type" value="Genomic_DNA"/>
</dbReference>
<reference evidence="2 3" key="1">
    <citation type="submission" date="2023-02" db="EMBL/GenBank/DDBJ databases">
        <title>Devosia algicola sp. nov., isolated from the phycosphere of marine algae.</title>
        <authorList>
            <person name="Kim J.M."/>
            <person name="Lee J.K."/>
            <person name="Choi B.J."/>
            <person name="Bayburt H."/>
            <person name="Jeon C.O."/>
        </authorList>
    </citation>
    <scope>NUCLEOTIDE SEQUENCE [LARGE SCALE GENOMIC DNA]</scope>
    <source>
        <strain evidence="2 3">G20-9</strain>
    </source>
</reference>
<name>A0ABY7YMC9_9HYPH</name>
<evidence type="ECO:0000313" key="3">
    <source>
        <dbReference type="Proteomes" id="UP001220530"/>
    </source>
</evidence>
<dbReference type="InterPro" id="IPR036291">
    <property type="entry name" value="NAD(P)-bd_dom_sf"/>
</dbReference>
<proteinExistence type="predicted"/>
<dbReference type="Proteomes" id="UP001220530">
    <property type="component" value="Chromosome"/>
</dbReference>
<dbReference type="Gene3D" id="3.30.360.10">
    <property type="entry name" value="Dihydrodipicolinate Reductase, domain 2"/>
    <property type="match status" value="1"/>
</dbReference>
<evidence type="ECO:0000313" key="2">
    <source>
        <dbReference type="EMBL" id="WDR02338.1"/>
    </source>
</evidence>
<dbReference type="RefSeq" id="WP_282218743.1">
    <property type="nucleotide sequence ID" value="NZ_CP118246.1"/>
</dbReference>
<protein>
    <submittedName>
        <fullName evidence="2">Gfo/Idh/MocA family oxidoreductase</fullName>
    </submittedName>
</protein>